<feature type="transmembrane region" description="Helical" evidence="4">
    <location>
        <begin position="218"/>
        <end position="240"/>
    </location>
</feature>
<feature type="transmembrane region" description="Helical" evidence="4">
    <location>
        <begin position="370"/>
        <end position="388"/>
    </location>
</feature>
<feature type="transmembrane region" description="Helical" evidence="4">
    <location>
        <begin position="345"/>
        <end position="364"/>
    </location>
</feature>
<feature type="domain" description="Major facilitator superfamily (MFS) profile" evidence="5">
    <location>
        <begin position="217"/>
        <end position="393"/>
    </location>
</feature>
<reference evidence="6 7" key="1">
    <citation type="submission" date="2020-04" db="EMBL/GenBank/DDBJ databases">
        <authorList>
            <person name="Yoon J."/>
        </authorList>
    </citation>
    <scope>NUCLEOTIDE SEQUENCE [LARGE SCALE GENOMIC DNA]</scope>
    <source>
        <strain evidence="6 7">KMU-115</strain>
    </source>
</reference>
<feature type="transmembrane region" description="Helical" evidence="4">
    <location>
        <begin position="167"/>
        <end position="188"/>
    </location>
</feature>
<comment type="caution">
    <text evidence="6">The sequence shown here is derived from an EMBL/GenBank/DDBJ whole genome shotgun (WGS) entry which is preliminary data.</text>
</comment>
<keyword evidence="1 4" id="KW-0812">Transmembrane</keyword>
<dbReference type="PANTHER" id="PTHR11360">
    <property type="entry name" value="MONOCARBOXYLATE TRANSPORTER"/>
    <property type="match status" value="1"/>
</dbReference>
<keyword evidence="7" id="KW-1185">Reference proteome</keyword>
<feature type="transmembrane region" description="Helical" evidence="4">
    <location>
        <begin position="283"/>
        <end position="301"/>
    </location>
</feature>
<feature type="transmembrane region" description="Helical" evidence="4">
    <location>
        <begin position="140"/>
        <end position="161"/>
    </location>
</feature>
<proteinExistence type="predicted"/>
<feature type="transmembrane region" description="Helical" evidence="4">
    <location>
        <begin position="76"/>
        <end position="95"/>
    </location>
</feature>
<evidence type="ECO:0000256" key="2">
    <source>
        <dbReference type="ARBA" id="ARBA00022989"/>
    </source>
</evidence>
<sequence length="393" mass="39710">MTPAPPAWRDPPVLAFMVAETVIWAAIFYSFPALVLHWQGEFGWSTTGAMGAFSLALAVQGLAAPHVGRLIDRGRAATGFPLGTLGALAGLAALTQVSALWQFYAVWAWLGLMMGFTLYDATFSTVTRARGAGARRAITAITLAAGFASTLAYPLTAAVTAAAGWRAAIWVLAGLVLVLVLPLVRFAAARLEAEAQARTPVEVAPGAVALSVTRRPGFWPLAGGFALTAFGSAILLSHMLALMQGLGVPDGLAVLAASTIGPAQVAGRIVLTLAGAQVAARRVALGAFLTLAAASVAMGAATALPALVLVFAVAQGLGNGVISILRPVVTREVMGEAGFGESAGAVARLSLFAFAAAPGLGAVLADLAGYGAVIALCIAAPLLGAALLKRLPA</sequence>
<dbReference type="InterPro" id="IPR011701">
    <property type="entry name" value="MFS"/>
</dbReference>
<keyword evidence="3 4" id="KW-0472">Membrane</keyword>
<evidence type="ECO:0000256" key="4">
    <source>
        <dbReference type="SAM" id="Phobius"/>
    </source>
</evidence>
<dbReference type="InterPro" id="IPR050327">
    <property type="entry name" value="Proton-linked_MCT"/>
</dbReference>
<feature type="transmembrane region" description="Helical" evidence="4">
    <location>
        <begin position="101"/>
        <end position="119"/>
    </location>
</feature>
<organism evidence="6 7">
    <name type="scientific">Roseicyclus persicicus</name>
    <dbReference type="NCBI Taxonomy" id="2650661"/>
    <lineage>
        <taxon>Bacteria</taxon>
        <taxon>Pseudomonadati</taxon>
        <taxon>Pseudomonadota</taxon>
        <taxon>Alphaproteobacteria</taxon>
        <taxon>Rhodobacterales</taxon>
        <taxon>Roseobacteraceae</taxon>
        <taxon>Roseicyclus</taxon>
    </lineage>
</organism>
<feature type="transmembrane region" description="Helical" evidence="4">
    <location>
        <begin position="12"/>
        <end position="36"/>
    </location>
</feature>
<dbReference type="PROSITE" id="PS50850">
    <property type="entry name" value="MFS"/>
    <property type="match status" value="1"/>
</dbReference>
<dbReference type="AlphaFoldDB" id="A0A7X6GVL6"/>
<dbReference type="Proteomes" id="UP000526408">
    <property type="component" value="Unassembled WGS sequence"/>
</dbReference>
<accession>A0A7X6GVL6</accession>
<evidence type="ECO:0000313" key="7">
    <source>
        <dbReference type="Proteomes" id="UP000526408"/>
    </source>
</evidence>
<keyword evidence="2 4" id="KW-1133">Transmembrane helix</keyword>
<dbReference type="InterPro" id="IPR036259">
    <property type="entry name" value="MFS_trans_sf"/>
</dbReference>
<dbReference type="EMBL" id="JAAZQQ010000001">
    <property type="protein sequence ID" value="NKX43221.1"/>
    <property type="molecule type" value="Genomic_DNA"/>
</dbReference>
<dbReference type="Pfam" id="PF07690">
    <property type="entry name" value="MFS_1"/>
    <property type="match status" value="1"/>
</dbReference>
<protein>
    <submittedName>
        <fullName evidence="6">MFS transporter</fullName>
    </submittedName>
</protein>
<dbReference type="RefSeq" id="WP_168621604.1">
    <property type="nucleotide sequence ID" value="NZ_JAAZQQ010000001.1"/>
</dbReference>
<dbReference type="InterPro" id="IPR020846">
    <property type="entry name" value="MFS_dom"/>
</dbReference>
<dbReference type="SUPFAM" id="SSF103473">
    <property type="entry name" value="MFS general substrate transporter"/>
    <property type="match status" value="1"/>
</dbReference>
<dbReference type="GO" id="GO:0022857">
    <property type="term" value="F:transmembrane transporter activity"/>
    <property type="evidence" value="ECO:0007669"/>
    <property type="project" value="InterPro"/>
</dbReference>
<evidence type="ECO:0000313" key="6">
    <source>
        <dbReference type="EMBL" id="NKX43221.1"/>
    </source>
</evidence>
<dbReference type="Gene3D" id="1.20.1250.20">
    <property type="entry name" value="MFS general substrate transporter like domains"/>
    <property type="match status" value="1"/>
</dbReference>
<dbReference type="PANTHER" id="PTHR11360:SF290">
    <property type="entry name" value="MONOCARBOXYLATE MFS PERMEASE"/>
    <property type="match status" value="1"/>
</dbReference>
<evidence type="ECO:0000259" key="5">
    <source>
        <dbReference type="PROSITE" id="PS50850"/>
    </source>
</evidence>
<evidence type="ECO:0000256" key="1">
    <source>
        <dbReference type="ARBA" id="ARBA00022692"/>
    </source>
</evidence>
<feature type="transmembrane region" description="Helical" evidence="4">
    <location>
        <begin position="42"/>
        <end position="64"/>
    </location>
</feature>
<feature type="transmembrane region" description="Helical" evidence="4">
    <location>
        <begin position="252"/>
        <end position="271"/>
    </location>
</feature>
<name>A0A7X6GVL6_9RHOB</name>
<feature type="transmembrane region" description="Helical" evidence="4">
    <location>
        <begin position="307"/>
        <end position="325"/>
    </location>
</feature>
<evidence type="ECO:0000256" key="3">
    <source>
        <dbReference type="ARBA" id="ARBA00023136"/>
    </source>
</evidence>
<gene>
    <name evidence="6" type="ORF">HCU73_01345</name>
</gene>